<reference evidence="2" key="1">
    <citation type="journal article" date="2019" name="Int. J. Syst. Evol. Microbiol.">
        <title>The Global Catalogue of Microorganisms (GCM) 10K type strain sequencing project: providing services to taxonomists for standard genome sequencing and annotation.</title>
        <authorList>
            <consortium name="The Broad Institute Genomics Platform"/>
            <consortium name="The Broad Institute Genome Sequencing Center for Infectious Disease"/>
            <person name="Wu L."/>
            <person name="Ma J."/>
        </authorList>
    </citation>
    <scope>NUCLEOTIDE SEQUENCE [LARGE SCALE GENOMIC DNA]</scope>
    <source>
        <strain evidence="2">JCM 16702</strain>
    </source>
</reference>
<accession>A0ABP7WJ88</accession>
<evidence type="ECO:0000313" key="1">
    <source>
        <dbReference type="EMBL" id="GAA4090226.1"/>
    </source>
</evidence>
<organism evidence="1 2">
    <name type="scientific">Actinomadura miaoliensis</name>
    <dbReference type="NCBI Taxonomy" id="430685"/>
    <lineage>
        <taxon>Bacteria</taxon>
        <taxon>Bacillati</taxon>
        <taxon>Actinomycetota</taxon>
        <taxon>Actinomycetes</taxon>
        <taxon>Streptosporangiales</taxon>
        <taxon>Thermomonosporaceae</taxon>
        <taxon>Actinomadura</taxon>
    </lineage>
</organism>
<gene>
    <name evidence="1" type="ORF">GCM10022214_58840</name>
</gene>
<comment type="caution">
    <text evidence="1">The sequence shown here is derived from an EMBL/GenBank/DDBJ whole genome shotgun (WGS) entry which is preliminary data.</text>
</comment>
<dbReference type="RefSeq" id="WP_344954097.1">
    <property type="nucleotide sequence ID" value="NZ_BAAAZG010000045.1"/>
</dbReference>
<dbReference type="EMBL" id="BAAAZG010000045">
    <property type="protein sequence ID" value="GAA4090226.1"/>
    <property type="molecule type" value="Genomic_DNA"/>
</dbReference>
<sequence>MYYKDDGSIDYKDLANELANMLHGYPYGEPPETLGMIADELRTDPGGRHGHAMLVAAYASRWYAKWQITDVSVFDDLIEAATRAGEFYGTAVCPAPGEHEHPKIDAADPEGAAEIMVLIGDPEGSAADSFRDAEHLDLDAMNCPGYLRELAAETVRDLTQARRERFEVPPADAELDERYLTEDGRTDLDALLSDIERQKYSSIDPAAEKAAVWASRRLLGDARPEERAPLALAVAHLAQHCYWGSAAPSVAALYNEALRTFDLAALDRPCPHTDGHSVQIRDTPRHARALAFPPEDADDNGERCPRRVAAYVQEMIDYTAQYMSRS</sequence>
<protein>
    <submittedName>
        <fullName evidence="1">Uncharacterized protein</fullName>
    </submittedName>
</protein>
<proteinExistence type="predicted"/>
<name>A0ABP7WJ88_9ACTN</name>
<evidence type="ECO:0000313" key="2">
    <source>
        <dbReference type="Proteomes" id="UP001500683"/>
    </source>
</evidence>
<keyword evidence="2" id="KW-1185">Reference proteome</keyword>
<dbReference type="Proteomes" id="UP001500683">
    <property type="component" value="Unassembled WGS sequence"/>
</dbReference>